<sequence>MKFSALVAVVQGCLCVNINEVWRDNTSRSLDEVEGKIVGGKPIAIEKLPFAVQFYNFGNMCSGVILNSWSVLTAAHCFDNNKNIFDMVIEAGYRYMFDYEADVYEVKDFVIHKNYSQAMRFACDIAIIFVNRQFTFGSKVKKALLVTHSKWMKGTEKKFVVNGWGWIKYGGPLSTKGLQKTYLRYVPKGDCEKMHDVNLTADMFCLYGDGVRDTCKGDSGGGVLWNGYIIGIVSHGDGCSRKNSPSIYSNVWYFKKWIRVQIIKFIRRFCREEVVNPIIPS</sequence>
<dbReference type="FunFam" id="2.40.10.10:FF:000068">
    <property type="entry name" value="transmembrane protease serine 2"/>
    <property type="match status" value="1"/>
</dbReference>
<dbReference type="PROSITE" id="PS00134">
    <property type="entry name" value="TRYPSIN_HIS"/>
    <property type="match status" value="1"/>
</dbReference>
<evidence type="ECO:0000313" key="13">
    <source>
        <dbReference type="EMBL" id="CAK1602871.1"/>
    </source>
</evidence>
<keyword evidence="8" id="KW-1199">Hemostasis impairing toxin</keyword>
<dbReference type="GO" id="GO:0090729">
    <property type="term" value="F:toxin activity"/>
    <property type="evidence" value="ECO:0007669"/>
    <property type="project" value="UniProtKB-KW"/>
</dbReference>
<feature type="chain" id="PRO_5043954006" description="Peptidase S1 domain-containing protein" evidence="11">
    <location>
        <begin position="16"/>
        <end position="281"/>
    </location>
</feature>
<feature type="signal peptide" evidence="11">
    <location>
        <begin position="1"/>
        <end position="15"/>
    </location>
</feature>
<evidence type="ECO:0000256" key="10">
    <source>
        <dbReference type="ARBA" id="ARBA00084094"/>
    </source>
</evidence>
<evidence type="ECO:0000256" key="1">
    <source>
        <dbReference type="ARBA" id="ARBA00004239"/>
    </source>
</evidence>
<dbReference type="PRINTS" id="PR00722">
    <property type="entry name" value="CHYMOTRYPSIN"/>
</dbReference>
<organism evidence="13 14">
    <name type="scientific">Parnassius mnemosyne</name>
    <name type="common">clouded apollo</name>
    <dbReference type="NCBI Taxonomy" id="213953"/>
    <lineage>
        <taxon>Eukaryota</taxon>
        <taxon>Metazoa</taxon>
        <taxon>Ecdysozoa</taxon>
        <taxon>Arthropoda</taxon>
        <taxon>Hexapoda</taxon>
        <taxon>Insecta</taxon>
        <taxon>Pterygota</taxon>
        <taxon>Neoptera</taxon>
        <taxon>Endopterygota</taxon>
        <taxon>Lepidoptera</taxon>
        <taxon>Glossata</taxon>
        <taxon>Ditrysia</taxon>
        <taxon>Papilionoidea</taxon>
        <taxon>Papilionidae</taxon>
        <taxon>Parnassiinae</taxon>
        <taxon>Parnassini</taxon>
        <taxon>Parnassius</taxon>
        <taxon>Driopa</taxon>
    </lineage>
</organism>
<dbReference type="GO" id="GO:0005576">
    <property type="term" value="C:extracellular region"/>
    <property type="evidence" value="ECO:0007669"/>
    <property type="project" value="UniProtKB-SubCell"/>
</dbReference>
<evidence type="ECO:0000256" key="11">
    <source>
        <dbReference type="SAM" id="SignalP"/>
    </source>
</evidence>
<dbReference type="InterPro" id="IPR043504">
    <property type="entry name" value="Peptidase_S1_PA_chymotrypsin"/>
</dbReference>
<keyword evidence="3" id="KW-0800">Toxin</keyword>
<dbReference type="GO" id="GO:0006508">
    <property type="term" value="P:proteolysis"/>
    <property type="evidence" value="ECO:0007669"/>
    <property type="project" value="UniProtKB-KW"/>
</dbReference>
<dbReference type="PANTHER" id="PTHR24276:SF91">
    <property type="entry name" value="AT26814P-RELATED"/>
    <property type="match status" value="1"/>
</dbReference>
<dbReference type="CDD" id="cd00190">
    <property type="entry name" value="Tryp_SPc"/>
    <property type="match status" value="1"/>
</dbReference>
<dbReference type="InterPro" id="IPR001314">
    <property type="entry name" value="Peptidase_S1A"/>
</dbReference>
<comment type="subcellular location">
    <subcellularLocation>
        <location evidence="1">Secreted</location>
        <location evidence="1">Extracellular space</location>
    </subcellularLocation>
</comment>
<evidence type="ECO:0000256" key="9">
    <source>
        <dbReference type="ARBA" id="ARBA00055534"/>
    </source>
</evidence>
<dbReference type="Proteomes" id="UP001314205">
    <property type="component" value="Unassembled WGS sequence"/>
</dbReference>
<dbReference type="Gene3D" id="2.40.10.10">
    <property type="entry name" value="Trypsin-like serine proteases"/>
    <property type="match status" value="1"/>
</dbReference>
<dbReference type="InterPro" id="IPR001254">
    <property type="entry name" value="Trypsin_dom"/>
</dbReference>
<keyword evidence="4" id="KW-0645">Protease</keyword>
<keyword evidence="11" id="KW-0732">Signal</keyword>
<evidence type="ECO:0000256" key="2">
    <source>
        <dbReference type="ARBA" id="ARBA00007664"/>
    </source>
</evidence>
<evidence type="ECO:0000256" key="6">
    <source>
        <dbReference type="ARBA" id="ARBA00022825"/>
    </source>
</evidence>
<dbReference type="InterPro" id="IPR009003">
    <property type="entry name" value="Peptidase_S1_PA"/>
</dbReference>
<dbReference type="InterPro" id="IPR050430">
    <property type="entry name" value="Peptidase_S1"/>
</dbReference>
<evidence type="ECO:0000256" key="4">
    <source>
        <dbReference type="ARBA" id="ARBA00022670"/>
    </source>
</evidence>
<protein>
    <recommendedName>
        <fullName evidence="12">Peptidase S1 domain-containing protein</fullName>
    </recommendedName>
</protein>
<dbReference type="SUPFAM" id="SSF50494">
    <property type="entry name" value="Trypsin-like serine proteases"/>
    <property type="match status" value="1"/>
</dbReference>
<dbReference type="PROSITE" id="PS50240">
    <property type="entry name" value="TRYPSIN_DOM"/>
    <property type="match status" value="1"/>
</dbReference>
<keyword evidence="10" id="KW-1205">Fibrinolytic toxin</keyword>
<dbReference type="EMBL" id="CAVLGL010000148">
    <property type="protein sequence ID" value="CAK1602871.1"/>
    <property type="molecule type" value="Genomic_DNA"/>
</dbReference>
<evidence type="ECO:0000313" key="14">
    <source>
        <dbReference type="Proteomes" id="UP001314205"/>
    </source>
</evidence>
<dbReference type="InterPro" id="IPR018114">
    <property type="entry name" value="TRYPSIN_HIS"/>
</dbReference>
<evidence type="ECO:0000259" key="12">
    <source>
        <dbReference type="PROSITE" id="PS50240"/>
    </source>
</evidence>
<keyword evidence="14" id="KW-1185">Reference proteome</keyword>
<keyword evidence="6" id="KW-0720">Serine protease</keyword>
<dbReference type="Pfam" id="PF00089">
    <property type="entry name" value="Trypsin"/>
    <property type="match status" value="1"/>
</dbReference>
<comment type="caution">
    <text evidence="13">The sequence shown here is derived from an EMBL/GenBank/DDBJ whole genome shotgun (WGS) entry which is preliminary data.</text>
</comment>
<dbReference type="PANTHER" id="PTHR24276">
    <property type="entry name" value="POLYSERASE-RELATED"/>
    <property type="match status" value="1"/>
</dbReference>
<evidence type="ECO:0000256" key="5">
    <source>
        <dbReference type="ARBA" id="ARBA00022801"/>
    </source>
</evidence>
<evidence type="ECO:0000256" key="3">
    <source>
        <dbReference type="ARBA" id="ARBA00022656"/>
    </source>
</evidence>
<comment type="function">
    <text evidence="9">Fibrinolytic activity; shows preferential cleavage of Arg-Gly bonds in all three fibrinogen chains. Contact with the caterpillars causes severe bleeding, due the anticoagulant effect of the protein.</text>
</comment>
<dbReference type="SMART" id="SM00020">
    <property type="entry name" value="Tryp_SPc"/>
    <property type="match status" value="1"/>
</dbReference>
<proteinExistence type="inferred from homology"/>
<keyword evidence="7" id="KW-1015">Disulfide bond</keyword>
<gene>
    <name evidence="13" type="ORF">PARMNEM_LOCUS21306</name>
</gene>
<dbReference type="AlphaFoldDB" id="A0AAV1M5G6"/>
<feature type="domain" description="Peptidase S1" evidence="12">
    <location>
        <begin position="37"/>
        <end position="263"/>
    </location>
</feature>
<accession>A0AAV1M5G6</accession>
<reference evidence="13 14" key="1">
    <citation type="submission" date="2023-11" db="EMBL/GenBank/DDBJ databases">
        <authorList>
            <person name="Hedman E."/>
            <person name="Englund M."/>
            <person name="Stromberg M."/>
            <person name="Nyberg Akerstrom W."/>
            <person name="Nylinder S."/>
            <person name="Jareborg N."/>
            <person name="Kallberg Y."/>
            <person name="Kronander E."/>
        </authorList>
    </citation>
    <scope>NUCLEOTIDE SEQUENCE [LARGE SCALE GENOMIC DNA]</scope>
</reference>
<evidence type="ECO:0000256" key="7">
    <source>
        <dbReference type="ARBA" id="ARBA00023157"/>
    </source>
</evidence>
<keyword evidence="5" id="KW-0378">Hydrolase</keyword>
<evidence type="ECO:0000256" key="8">
    <source>
        <dbReference type="ARBA" id="ARBA00023240"/>
    </source>
</evidence>
<comment type="similarity">
    <text evidence="2">Belongs to the peptidase S1 family.</text>
</comment>
<dbReference type="GO" id="GO:0004252">
    <property type="term" value="F:serine-type endopeptidase activity"/>
    <property type="evidence" value="ECO:0007669"/>
    <property type="project" value="InterPro"/>
</dbReference>
<name>A0AAV1M5G6_9NEOP</name>